<comment type="caution">
    <text evidence="1">The sequence shown here is derived from an EMBL/GenBank/DDBJ whole genome shotgun (WGS) entry which is preliminary data.</text>
</comment>
<protein>
    <submittedName>
        <fullName evidence="1">Uncharacterized protein</fullName>
    </submittedName>
</protein>
<proteinExistence type="predicted"/>
<dbReference type="Proteomes" id="UP001153269">
    <property type="component" value="Unassembled WGS sequence"/>
</dbReference>
<gene>
    <name evidence="1" type="ORF">PLEPLA_LOCUS1284</name>
</gene>
<evidence type="ECO:0000313" key="1">
    <source>
        <dbReference type="EMBL" id="CAB1413584.1"/>
    </source>
</evidence>
<dbReference type="AlphaFoldDB" id="A0A9N7Y6Y3"/>
<evidence type="ECO:0000313" key="2">
    <source>
        <dbReference type="Proteomes" id="UP001153269"/>
    </source>
</evidence>
<reference evidence="1" key="1">
    <citation type="submission" date="2020-03" db="EMBL/GenBank/DDBJ databases">
        <authorList>
            <person name="Weist P."/>
        </authorList>
    </citation>
    <scope>NUCLEOTIDE SEQUENCE</scope>
</reference>
<keyword evidence="2" id="KW-1185">Reference proteome</keyword>
<dbReference type="EMBL" id="CADEAL010000060">
    <property type="protein sequence ID" value="CAB1413584.1"/>
    <property type="molecule type" value="Genomic_DNA"/>
</dbReference>
<organism evidence="1 2">
    <name type="scientific">Pleuronectes platessa</name>
    <name type="common">European plaice</name>
    <dbReference type="NCBI Taxonomy" id="8262"/>
    <lineage>
        <taxon>Eukaryota</taxon>
        <taxon>Metazoa</taxon>
        <taxon>Chordata</taxon>
        <taxon>Craniata</taxon>
        <taxon>Vertebrata</taxon>
        <taxon>Euteleostomi</taxon>
        <taxon>Actinopterygii</taxon>
        <taxon>Neopterygii</taxon>
        <taxon>Teleostei</taxon>
        <taxon>Neoteleostei</taxon>
        <taxon>Acanthomorphata</taxon>
        <taxon>Carangaria</taxon>
        <taxon>Pleuronectiformes</taxon>
        <taxon>Pleuronectoidei</taxon>
        <taxon>Pleuronectidae</taxon>
        <taxon>Pleuronectes</taxon>
    </lineage>
</organism>
<sequence length="153" mass="17225">MRWSGMSWTRVKTKQPTRARHLWETIQVCSPTPQRCALWVIPFGKVLQKLCITSTMSQQDKPEASQRDEFFRVDDGTENIQDTGSWVACDAKSSYAWKMQVYTGKPGGGRPERENGKPVIVLDYNRNKGGVDNLDKVIGTASGRLPQHGQQKG</sequence>
<name>A0A9N7Y6Y3_PLEPL</name>
<accession>A0A9N7Y6Y3</accession>